<dbReference type="Proteomes" id="UP000824082">
    <property type="component" value="Unassembled WGS sequence"/>
</dbReference>
<gene>
    <name evidence="4" type="ORF">IAD19_05795</name>
</gene>
<reference evidence="4" key="2">
    <citation type="journal article" date="2021" name="PeerJ">
        <title>Extensive microbial diversity within the chicken gut microbiome revealed by metagenomics and culture.</title>
        <authorList>
            <person name="Gilroy R."/>
            <person name="Ravi A."/>
            <person name="Getino M."/>
            <person name="Pursley I."/>
            <person name="Horton D.L."/>
            <person name="Alikhan N.F."/>
            <person name="Baker D."/>
            <person name="Gharbi K."/>
            <person name="Hall N."/>
            <person name="Watson M."/>
            <person name="Adriaenssens E.M."/>
            <person name="Foster-Nyarko E."/>
            <person name="Jarju S."/>
            <person name="Secka A."/>
            <person name="Antonio M."/>
            <person name="Oren A."/>
            <person name="Chaudhuri R.R."/>
            <person name="La Ragione R."/>
            <person name="Hildebrand F."/>
            <person name="Pallen M.J."/>
        </authorList>
    </citation>
    <scope>NUCLEOTIDE SEQUENCE</scope>
    <source>
        <strain evidence="4">4509</strain>
    </source>
</reference>
<protein>
    <recommendedName>
        <fullName evidence="6">V-type ATP synthase subunit F</fullName>
    </recommendedName>
</protein>
<dbReference type="SUPFAM" id="SSF159468">
    <property type="entry name" value="AtpF-like"/>
    <property type="match status" value="1"/>
</dbReference>
<comment type="caution">
    <text evidence="4">The sequence shown here is derived from an EMBL/GenBank/DDBJ whole genome shotgun (WGS) entry which is preliminary data.</text>
</comment>
<dbReference type="EMBL" id="DVMX01000113">
    <property type="protein sequence ID" value="HIU42049.1"/>
    <property type="molecule type" value="Genomic_DNA"/>
</dbReference>
<name>A0A9D1IU28_9FIRM</name>
<reference evidence="4" key="1">
    <citation type="submission" date="2020-10" db="EMBL/GenBank/DDBJ databases">
        <authorList>
            <person name="Gilroy R."/>
        </authorList>
    </citation>
    <scope>NUCLEOTIDE SEQUENCE</scope>
    <source>
        <strain evidence="4">4509</strain>
    </source>
</reference>
<evidence type="ECO:0000256" key="1">
    <source>
        <dbReference type="ARBA" id="ARBA00010148"/>
    </source>
</evidence>
<evidence type="ECO:0000256" key="3">
    <source>
        <dbReference type="ARBA" id="ARBA00023065"/>
    </source>
</evidence>
<organism evidence="4 5">
    <name type="scientific">Candidatus Egerieicola faecale</name>
    <dbReference type="NCBI Taxonomy" id="2840774"/>
    <lineage>
        <taxon>Bacteria</taxon>
        <taxon>Bacillati</taxon>
        <taxon>Bacillota</taxon>
        <taxon>Clostridia</taxon>
        <taxon>Eubacteriales</taxon>
        <taxon>Oscillospiraceae</taxon>
        <taxon>Oscillospiraceae incertae sedis</taxon>
        <taxon>Candidatus Egerieicola</taxon>
    </lineage>
</organism>
<evidence type="ECO:0000256" key="2">
    <source>
        <dbReference type="ARBA" id="ARBA00022448"/>
    </source>
</evidence>
<keyword evidence="2" id="KW-0813">Transport</keyword>
<dbReference type="InterPro" id="IPR036906">
    <property type="entry name" value="ATPase_V1_fsu_sf"/>
</dbReference>
<evidence type="ECO:0000313" key="4">
    <source>
        <dbReference type="EMBL" id="HIU42049.1"/>
    </source>
</evidence>
<comment type="similarity">
    <text evidence="1">Belongs to the V-ATPase F subunit family.</text>
</comment>
<dbReference type="Pfam" id="PF01990">
    <property type="entry name" value="ATP-synt_F"/>
    <property type="match status" value="1"/>
</dbReference>
<dbReference type="Gene3D" id="3.40.50.10580">
    <property type="entry name" value="ATPase, V1 complex, subunit F"/>
    <property type="match status" value="1"/>
</dbReference>
<dbReference type="AlphaFoldDB" id="A0A9D1IU28"/>
<proteinExistence type="inferred from homology"/>
<accession>A0A9D1IU28</accession>
<dbReference type="GO" id="GO:0046961">
    <property type="term" value="F:proton-transporting ATPase activity, rotational mechanism"/>
    <property type="evidence" value="ECO:0007669"/>
    <property type="project" value="InterPro"/>
</dbReference>
<dbReference type="InterPro" id="IPR008218">
    <property type="entry name" value="ATPase_V1-cplx_f_g_su"/>
</dbReference>
<keyword evidence="3" id="KW-0406">Ion transport</keyword>
<sequence>MSAAKTAAVGKQESVALFRAAGIYTVAAQTPQQAGQAVRQLAENGCQVIFLGESFGEPLAQLCQEYRSQPYPVILPIPEQGSSGYGKKAAQANLEKAIGAGLADETEEGGAG</sequence>
<evidence type="ECO:0008006" key="6">
    <source>
        <dbReference type="Google" id="ProtNLM"/>
    </source>
</evidence>
<evidence type="ECO:0000313" key="5">
    <source>
        <dbReference type="Proteomes" id="UP000824082"/>
    </source>
</evidence>